<name>A0A8I5YQX1_PONAB</name>
<dbReference type="Ensembl" id="ENSPPYT00000059735.1">
    <property type="protein sequence ID" value="ENSPPYP00000042202.1"/>
    <property type="gene ID" value="ENSPPYG00000033860.1"/>
</dbReference>
<organism evidence="1 2">
    <name type="scientific">Pongo abelii</name>
    <name type="common">Sumatran orangutan</name>
    <name type="synonym">Pongo pygmaeus abelii</name>
    <dbReference type="NCBI Taxonomy" id="9601"/>
    <lineage>
        <taxon>Eukaryota</taxon>
        <taxon>Metazoa</taxon>
        <taxon>Chordata</taxon>
        <taxon>Craniata</taxon>
        <taxon>Vertebrata</taxon>
        <taxon>Euteleostomi</taxon>
        <taxon>Mammalia</taxon>
        <taxon>Eutheria</taxon>
        <taxon>Euarchontoglires</taxon>
        <taxon>Primates</taxon>
        <taxon>Haplorrhini</taxon>
        <taxon>Catarrhini</taxon>
        <taxon>Hominidae</taxon>
        <taxon>Pongo</taxon>
    </lineage>
</organism>
<reference evidence="1" key="1">
    <citation type="submission" date="2025-08" db="UniProtKB">
        <authorList>
            <consortium name="Ensembl"/>
        </authorList>
    </citation>
    <scope>IDENTIFICATION</scope>
</reference>
<sequence length="201" mass="21907">MSAFTGVCFSRTARNNHGPGVTVIRGHGCGLHPERVAAAGPGAEDPVPECDAGEVQPPALYRVTSQQTSCDLQFGAGEGAVHGGGRDKDVELPERIHIHLEERSRHVNVQKKHKIDQKTKYLFFFRWSLALSPRLEYNGIILVHCNLHFPGSSDSSASASQVAGITGTRHRTRLIFVFLVETRFHHVAQAGLELLTSGDPP</sequence>
<dbReference type="PANTHER" id="PTHR12138:SF162">
    <property type="entry name" value="CHROMOSOME UNDETERMINED SCAFFOLD_275, WHOLE GENOME SHOTGUN SEQUENCE"/>
    <property type="match status" value="1"/>
</dbReference>
<dbReference type="AlphaFoldDB" id="A0A8I5YQX1"/>
<reference evidence="1" key="2">
    <citation type="submission" date="2025-09" db="UniProtKB">
        <authorList>
            <consortium name="Ensembl"/>
        </authorList>
    </citation>
    <scope>IDENTIFICATION</scope>
</reference>
<protein>
    <submittedName>
        <fullName evidence="1">Uncharacterized protein</fullName>
    </submittedName>
</protein>
<dbReference type="Proteomes" id="UP000001595">
    <property type="component" value="Unplaced"/>
</dbReference>
<accession>A0A8I5YQX1</accession>
<keyword evidence="2" id="KW-1185">Reference proteome</keyword>
<dbReference type="PRINTS" id="PR02045">
    <property type="entry name" value="F138DOMAIN"/>
</dbReference>
<dbReference type="GeneTree" id="ENSGT01120000271815"/>
<evidence type="ECO:0000313" key="1">
    <source>
        <dbReference type="Ensembl" id="ENSPPYP00000042202.1"/>
    </source>
</evidence>
<proteinExistence type="predicted"/>
<dbReference type="PANTHER" id="PTHR12138">
    <property type="entry name" value="PRIMATE-EXPANDED PROTEIN FAMILY"/>
    <property type="match status" value="1"/>
</dbReference>
<evidence type="ECO:0000313" key="2">
    <source>
        <dbReference type="Proteomes" id="UP000001595"/>
    </source>
</evidence>